<feature type="region of interest" description="Disordered" evidence="2">
    <location>
        <begin position="487"/>
        <end position="549"/>
    </location>
</feature>
<gene>
    <name evidence="4" type="ORF">CC84DRAFT_1213838</name>
</gene>
<dbReference type="FunCoup" id="A0A177CSL8">
    <property type="interactions" value="161"/>
</dbReference>
<evidence type="ECO:0000259" key="3">
    <source>
        <dbReference type="Pfam" id="PF06428"/>
    </source>
</evidence>
<dbReference type="OrthoDB" id="1748564at2759"/>
<dbReference type="EMBL" id="KV441549">
    <property type="protein sequence ID" value="OAG10523.1"/>
    <property type="molecule type" value="Genomic_DNA"/>
</dbReference>
<feature type="compositionally biased region" description="Polar residues" evidence="2">
    <location>
        <begin position="21"/>
        <end position="34"/>
    </location>
</feature>
<evidence type="ECO:0000313" key="4">
    <source>
        <dbReference type="EMBL" id="OAG10523.1"/>
    </source>
</evidence>
<dbReference type="GO" id="GO:0051286">
    <property type="term" value="C:cell tip"/>
    <property type="evidence" value="ECO:0007669"/>
    <property type="project" value="TreeGrafter"/>
</dbReference>
<feature type="region of interest" description="Disordered" evidence="2">
    <location>
        <begin position="1"/>
        <end position="36"/>
    </location>
</feature>
<dbReference type="Pfam" id="PF25555">
    <property type="entry name" value="RAB3A-like_C"/>
    <property type="match status" value="1"/>
</dbReference>
<keyword evidence="1" id="KW-0175">Coiled coil</keyword>
<proteinExistence type="predicted"/>
<reference evidence="4 5" key="1">
    <citation type="submission" date="2016-05" db="EMBL/GenBank/DDBJ databases">
        <title>Comparative analysis of secretome profiles of manganese(II)-oxidizing ascomycete fungi.</title>
        <authorList>
            <consortium name="DOE Joint Genome Institute"/>
            <person name="Zeiner C.A."/>
            <person name="Purvine S.O."/>
            <person name="Zink E.M."/>
            <person name="Wu S."/>
            <person name="Pasa-Tolic L."/>
            <person name="Chaput D.L."/>
            <person name="Haridas S."/>
            <person name="Grigoriev I.V."/>
            <person name="Santelli C.M."/>
            <person name="Hansel C.M."/>
        </authorList>
    </citation>
    <scope>NUCLEOTIDE SEQUENCE [LARGE SCALE GENOMIC DNA]</scope>
    <source>
        <strain evidence="4 5">AP3s5-JAC2a</strain>
    </source>
</reference>
<feature type="compositionally biased region" description="Basic and acidic residues" evidence="2">
    <location>
        <begin position="573"/>
        <end position="599"/>
    </location>
</feature>
<dbReference type="InterPro" id="IPR040351">
    <property type="entry name" value="RAB3IL/RAB3IP/Sec2"/>
</dbReference>
<accession>A0A177CSL8</accession>
<dbReference type="PANTHER" id="PTHR14430:SF0">
    <property type="entry name" value="SEC2P DOMAIN-CONTAINING PROTEIN"/>
    <property type="match status" value="1"/>
</dbReference>
<evidence type="ECO:0000313" key="5">
    <source>
        <dbReference type="Proteomes" id="UP000077069"/>
    </source>
</evidence>
<organism evidence="4 5">
    <name type="scientific">Paraphaeosphaeria sporulosa</name>
    <dbReference type="NCBI Taxonomy" id="1460663"/>
    <lineage>
        <taxon>Eukaryota</taxon>
        <taxon>Fungi</taxon>
        <taxon>Dikarya</taxon>
        <taxon>Ascomycota</taxon>
        <taxon>Pezizomycotina</taxon>
        <taxon>Dothideomycetes</taxon>
        <taxon>Pleosporomycetidae</taxon>
        <taxon>Pleosporales</taxon>
        <taxon>Massarineae</taxon>
        <taxon>Didymosphaeriaceae</taxon>
        <taxon>Paraphaeosphaeria</taxon>
    </lineage>
</organism>
<dbReference type="InterPro" id="IPR009449">
    <property type="entry name" value="Sec2_N"/>
</dbReference>
<feature type="region of interest" description="Disordered" evidence="2">
    <location>
        <begin position="562"/>
        <end position="635"/>
    </location>
</feature>
<dbReference type="RefSeq" id="XP_018040888.1">
    <property type="nucleotide sequence ID" value="XM_018182574.1"/>
</dbReference>
<feature type="compositionally biased region" description="Polar residues" evidence="2">
    <location>
        <begin position="204"/>
        <end position="216"/>
    </location>
</feature>
<dbReference type="Pfam" id="PF06428">
    <property type="entry name" value="Sec2p"/>
    <property type="match status" value="1"/>
</dbReference>
<dbReference type="CDD" id="cd21044">
    <property type="entry name" value="Rab11BD_RAB3IP_like"/>
    <property type="match status" value="1"/>
</dbReference>
<sequence length="635" mass="70585">MLERSDSEALNTIPDPRAATPQPTFTRNNSTDSTMHPDLSQEVATLSTKLIDAINHQTKLDDSLQQTRHELETARTRLAQLELQVKVHEQKVAQGLLVEKEVYDKMEKQLSSDLNEERRRRIDAEKAKKKTDNEVETLTTALFEEANGMVAAARKETEASEKRNDQLKQQLNDAETLQANMQEQLQDLKGVLEKMSAHGDDESNTLPTTTAPSTPGITPADKMSKMFETNGQAPNTPGSDEISPNHPLHFTHLVHPILRSDLTSIKEFEEMLKVSSRSAPNSRVSSGNYGSLNVLGLGNFTNSSTSSLPIAKSPNSVGTNSPRESLSGAANLKDERFYKRSLSEDIEPTLRLDIAPGLSWMARRTVLNSITSGSLVVEPAPPPPKFRGAIFPCSLCGEVRKGDEYARKFRFKSSETDDTRHPLCDWCLGRVRSTCDYISFLRMVAAGHWRAESEDEKKAAWEESVRLRERMFWSRIGGGVIPAFVASRDSPRSPTFANGTSNRDATRTSEESQLSNKPLDSAVDMTEPTDVMRKSEDDPFLQSTGEEKVKRVSIGKTIISTEPAPIESLTEDEEKKIEDEAEAQLHEEVLKSMDAKAAESEPQQQQRPFSMPPSSEPSSKKKDERLSLTIPGSFD</sequence>
<feature type="compositionally biased region" description="Polar residues" evidence="2">
    <location>
        <begin position="227"/>
        <end position="238"/>
    </location>
</feature>
<dbReference type="GO" id="GO:0006887">
    <property type="term" value="P:exocytosis"/>
    <property type="evidence" value="ECO:0007669"/>
    <property type="project" value="TreeGrafter"/>
</dbReference>
<dbReference type="Gene3D" id="6.10.140.910">
    <property type="match status" value="1"/>
</dbReference>
<evidence type="ECO:0000256" key="2">
    <source>
        <dbReference type="SAM" id="MobiDB-lite"/>
    </source>
</evidence>
<keyword evidence="5" id="KW-1185">Reference proteome</keyword>
<dbReference type="GO" id="GO:0070319">
    <property type="term" value="C:Golgi to plasma membrane transport vesicle"/>
    <property type="evidence" value="ECO:0007669"/>
    <property type="project" value="TreeGrafter"/>
</dbReference>
<dbReference type="AlphaFoldDB" id="A0A177CSL8"/>
<dbReference type="Proteomes" id="UP000077069">
    <property type="component" value="Unassembled WGS sequence"/>
</dbReference>
<dbReference type="InParanoid" id="A0A177CSL8"/>
<feature type="region of interest" description="Disordered" evidence="2">
    <location>
        <begin position="197"/>
        <end position="222"/>
    </location>
</feature>
<feature type="region of interest" description="Disordered" evidence="2">
    <location>
        <begin position="227"/>
        <end position="246"/>
    </location>
</feature>
<protein>
    <submittedName>
        <fullName evidence="4">Sec2p-domain-containing protein</fullName>
    </submittedName>
</protein>
<dbReference type="STRING" id="1460663.A0A177CSL8"/>
<name>A0A177CSL8_9PLEO</name>
<dbReference type="PANTHER" id="PTHR14430">
    <property type="entry name" value="RABIN3-RELATED"/>
    <property type="match status" value="1"/>
</dbReference>
<dbReference type="SUPFAM" id="SSF144284">
    <property type="entry name" value="Sec2 N-terminal region"/>
    <property type="match status" value="1"/>
</dbReference>
<feature type="compositionally biased region" description="Polar residues" evidence="2">
    <location>
        <begin position="492"/>
        <end position="503"/>
    </location>
</feature>
<dbReference type="GO" id="GO:0005085">
    <property type="term" value="F:guanyl-nucleotide exchange factor activity"/>
    <property type="evidence" value="ECO:0007669"/>
    <property type="project" value="InterPro"/>
</dbReference>
<evidence type="ECO:0000256" key="1">
    <source>
        <dbReference type="ARBA" id="ARBA00023054"/>
    </source>
</evidence>
<dbReference type="GeneID" id="28766060"/>
<feature type="domain" description="GDP/GTP exchange factor Sec2 N-terminal" evidence="3">
    <location>
        <begin position="57"/>
        <end position="196"/>
    </location>
</feature>